<evidence type="ECO:0008006" key="6">
    <source>
        <dbReference type="Google" id="ProtNLM"/>
    </source>
</evidence>
<dbReference type="OMA" id="FRFCATL"/>
<reference evidence="5" key="1">
    <citation type="journal article" date="2011" name="Nat. Commun.">
        <title>Effector diversification within compartments of the Leptosphaeria maculans genome affected by Repeat-Induced Point mutations.</title>
        <authorList>
            <person name="Rouxel T."/>
            <person name="Grandaubert J."/>
            <person name="Hane J.K."/>
            <person name="Hoede C."/>
            <person name="van de Wouw A.P."/>
            <person name="Couloux A."/>
            <person name="Dominguez V."/>
            <person name="Anthouard V."/>
            <person name="Bally P."/>
            <person name="Bourras S."/>
            <person name="Cozijnsen A.J."/>
            <person name="Ciuffetti L.M."/>
            <person name="Degrave A."/>
            <person name="Dilmaghani A."/>
            <person name="Duret L."/>
            <person name="Fudal I."/>
            <person name="Goodwin S.B."/>
            <person name="Gout L."/>
            <person name="Glaser N."/>
            <person name="Linglin J."/>
            <person name="Kema G.H.J."/>
            <person name="Lapalu N."/>
            <person name="Lawrence C.B."/>
            <person name="May K."/>
            <person name="Meyer M."/>
            <person name="Ollivier B."/>
            <person name="Poulain J."/>
            <person name="Schoch C.L."/>
            <person name="Simon A."/>
            <person name="Spatafora J.W."/>
            <person name="Stachowiak A."/>
            <person name="Turgeon B.G."/>
            <person name="Tyler B.M."/>
            <person name="Vincent D."/>
            <person name="Weissenbach J."/>
            <person name="Amselem J."/>
            <person name="Quesneville H."/>
            <person name="Oliver R.P."/>
            <person name="Wincker P."/>
            <person name="Balesdent M.-H."/>
            <person name="Howlett B.J."/>
        </authorList>
    </citation>
    <scope>NUCLEOTIDE SEQUENCE [LARGE SCALE GENOMIC DNA]</scope>
    <source>
        <strain evidence="5">JN3 / isolate v23.1.3 / race Av1-4-5-6-7-8</strain>
    </source>
</reference>
<dbReference type="STRING" id="985895.E5A4K1"/>
<keyword evidence="5" id="KW-1185">Reference proteome</keyword>
<dbReference type="VEuPathDB" id="FungiDB:LEMA_P077880.1"/>
<keyword evidence="3" id="KW-0408">Iron</keyword>
<dbReference type="CDD" id="cd19165">
    <property type="entry name" value="HemeO"/>
    <property type="match status" value="1"/>
</dbReference>
<accession>E5A4K1</accession>
<keyword evidence="2" id="KW-0479">Metal-binding</keyword>
<dbReference type="InParanoid" id="E5A4K1"/>
<evidence type="ECO:0000313" key="5">
    <source>
        <dbReference type="Proteomes" id="UP000002668"/>
    </source>
</evidence>
<evidence type="ECO:0000256" key="3">
    <source>
        <dbReference type="ARBA" id="ARBA00023004"/>
    </source>
</evidence>
<dbReference type="Pfam" id="PF01126">
    <property type="entry name" value="Heme_oxygenase"/>
    <property type="match status" value="1"/>
</dbReference>
<dbReference type="AlphaFoldDB" id="E5A4K1"/>
<evidence type="ECO:0000313" key="4">
    <source>
        <dbReference type="EMBL" id="CBX98549.1"/>
    </source>
</evidence>
<evidence type="ECO:0000256" key="2">
    <source>
        <dbReference type="ARBA" id="ARBA00022723"/>
    </source>
</evidence>
<protein>
    <recommendedName>
        <fullName evidence="6">Heme oxygenase-like protein</fullName>
    </recommendedName>
</protein>
<dbReference type="InterPro" id="IPR016053">
    <property type="entry name" value="Haem_Oase-like"/>
</dbReference>
<dbReference type="InterPro" id="IPR002051">
    <property type="entry name" value="Haem_Oase"/>
</dbReference>
<dbReference type="Gene3D" id="1.20.910.10">
    <property type="entry name" value="Heme oxygenase-like"/>
    <property type="match status" value="1"/>
</dbReference>
<gene>
    <name evidence="4" type="ORF">LEMA_P077880.1</name>
</gene>
<proteinExistence type="predicted"/>
<dbReference type="GO" id="GO:0046872">
    <property type="term" value="F:metal ion binding"/>
    <property type="evidence" value="ECO:0007669"/>
    <property type="project" value="UniProtKB-KW"/>
</dbReference>
<dbReference type="EMBL" id="FP929134">
    <property type="protein sequence ID" value="CBX98549.1"/>
    <property type="molecule type" value="Genomic_DNA"/>
</dbReference>
<dbReference type="OrthoDB" id="652091at2759"/>
<dbReference type="eggNOG" id="ENOG502S3FB">
    <property type="taxonomic scope" value="Eukaryota"/>
</dbReference>
<name>E5A4K1_LEPMJ</name>
<keyword evidence="1" id="KW-0349">Heme</keyword>
<dbReference type="PANTHER" id="PTHR10720:SF0">
    <property type="entry name" value="HEME OXYGENASE"/>
    <property type="match status" value="1"/>
</dbReference>
<dbReference type="FunCoup" id="E5A4K1">
    <property type="interactions" value="50"/>
</dbReference>
<dbReference type="Proteomes" id="UP000002668">
    <property type="component" value="Genome"/>
</dbReference>
<sequence>MGRSHALLYQYMLTCYYSTYYPAACYRLPAAYYSKSWMFLRKKPSLPGMVAEGSRFPPESRRISPPGPSLPVPGMLEMQQGVLARGEAADAAAGGPVSLSAEINMATRSLHTALNRLITSRLPLALPPHAHDASLYTTGLVHFAHIFLTFESLWADLLRDHVASMPQAASWPTNDEGGTTSPPFSPLLSYLLVNPYDSPSLFTSTLGAPTPPSPQIAAFLQSLRPHGLLRSSRLKRDLEHLLDLHPTDLEVLLAKYPGIKVAEFCTHIRKSVNQKPWTLVSYAWCFYMAVFSGGRWIRGTLLRAPDDYWPTRHDDMSLADRGLSFWHFPGDLDGEDIKAEFKARLADAEALFSPDERIDIIEEAKDVFRFCATLVDELDAMVAAQSPDTEATSAGQVEEHLETEKSALLALALAQGVSEKSVTKSKDLLTSFVQRPEVTGTLAAVACLACVAFFKFF</sequence>
<dbReference type="GO" id="GO:0004392">
    <property type="term" value="F:heme oxygenase (decyclizing) activity"/>
    <property type="evidence" value="ECO:0007669"/>
    <property type="project" value="InterPro"/>
</dbReference>
<organism evidence="5">
    <name type="scientific">Leptosphaeria maculans (strain JN3 / isolate v23.1.3 / race Av1-4-5-6-7-8)</name>
    <name type="common">Blackleg fungus</name>
    <name type="synonym">Phoma lingam</name>
    <dbReference type="NCBI Taxonomy" id="985895"/>
    <lineage>
        <taxon>Eukaryota</taxon>
        <taxon>Fungi</taxon>
        <taxon>Dikarya</taxon>
        <taxon>Ascomycota</taxon>
        <taxon>Pezizomycotina</taxon>
        <taxon>Dothideomycetes</taxon>
        <taxon>Pleosporomycetidae</taxon>
        <taxon>Pleosporales</taxon>
        <taxon>Pleosporineae</taxon>
        <taxon>Leptosphaeriaceae</taxon>
        <taxon>Plenodomus</taxon>
        <taxon>Plenodomus lingam/Leptosphaeria maculans species complex</taxon>
    </lineage>
</organism>
<dbReference type="SUPFAM" id="SSF48613">
    <property type="entry name" value="Heme oxygenase-like"/>
    <property type="match status" value="1"/>
</dbReference>
<dbReference type="GO" id="GO:0006788">
    <property type="term" value="P:heme oxidation"/>
    <property type="evidence" value="ECO:0007669"/>
    <property type="project" value="InterPro"/>
</dbReference>
<evidence type="ECO:0000256" key="1">
    <source>
        <dbReference type="ARBA" id="ARBA00022617"/>
    </source>
</evidence>
<dbReference type="HOGENOM" id="CLU_038284_1_0_1"/>
<dbReference type="InterPro" id="IPR016084">
    <property type="entry name" value="Haem_Oase-like_multi-hlx"/>
</dbReference>
<dbReference type="PANTHER" id="PTHR10720">
    <property type="entry name" value="HEME OXYGENASE"/>
    <property type="match status" value="1"/>
</dbReference>